<proteinExistence type="predicted"/>
<dbReference type="Pfam" id="PF00293">
    <property type="entry name" value="NUDIX"/>
    <property type="match status" value="1"/>
</dbReference>
<comment type="caution">
    <text evidence="2">The sequence shown here is derived from an EMBL/GenBank/DDBJ whole genome shotgun (WGS) entry which is preliminary data.</text>
</comment>
<name>A0ABN3UFQ0_9ACTN</name>
<organism evidence="2 3">
    <name type="scientific">Actinocorallia aurantiaca</name>
    <dbReference type="NCBI Taxonomy" id="46204"/>
    <lineage>
        <taxon>Bacteria</taxon>
        <taxon>Bacillati</taxon>
        <taxon>Actinomycetota</taxon>
        <taxon>Actinomycetes</taxon>
        <taxon>Streptosporangiales</taxon>
        <taxon>Thermomonosporaceae</taxon>
        <taxon>Actinocorallia</taxon>
    </lineage>
</organism>
<dbReference type="RefSeq" id="WP_344452789.1">
    <property type="nucleotide sequence ID" value="NZ_BAAATZ010000019.1"/>
</dbReference>
<feature type="domain" description="Nudix hydrolase" evidence="1">
    <location>
        <begin position="78"/>
        <end position="210"/>
    </location>
</feature>
<sequence>MPELFINPPQAPYEILTDPDEVAGVEQAMGRALAGRGHPSDWARTGVVYEDPYGMILRDAVRMPDGGPGTYIRFVTPINTPGVVILPVWREWILLIRHFRHSTRRWHLEIPRGSGMPGSSPEDDARRELLEEIGAEAAALTPLGVVHPDTGLAATAAHLFHAAVDDYGPPEGDEGIDKVIPVTPAEIADLIRTGELTDGFTLAAYTRALLSGLVVLSR</sequence>
<keyword evidence="3" id="KW-1185">Reference proteome</keyword>
<dbReference type="PROSITE" id="PS51462">
    <property type="entry name" value="NUDIX"/>
    <property type="match status" value="1"/>
</dbReference>
<accession>A0ABN3UFQ0</accession>
<dbReference type="Gene3D" id="3.90.79.10">
    <property type="entry name" value="Nucleoside Triphosphate Pyrophosphohydrolase"/>
    <property type="match status" value="1"/>
</dbReference>
<dbReference type="CDD" id="cd03424">
    <property type="entry name" value="NUDIX_ADPRase_Nudt5_UGPPase_Nudt14"/>
    <property type="match status" value="1"/>
</dbReference>
<reference evidence="2 3" key="1">
    <citation type="journal article" date="2019" name="Int. J. Syst. Evol. Microbiol.">
        <title>The Global Catalogue of Microorganisms (GCM) 10K type strain sequencing project: providing services to taxonomists for standard genome sequencing and annotation.</title>
        <authorList>
            <consortium name="The Broad Institute Genomics Platform"/>
            <consortium name="The Broad Institute Genome Sequencing Center for Infectious Disease"/>
            <person name="Wu L."/>
            <person name="Ma J."/>
        </authorList>
    </citation>
    <scope>NUCLEOTIDE SEQUENCE [LARGE SCALE GENOMIC DNA]</scope>
    <source>
        <strain evidence="2 3">JCM 8201</strain>
    </source>
</reference>
<dbReference type="EMBL" id="BAAATZ010000019">
    <property type="protein sequence ID" value="GAA2731361.1"/>
    <property type="molecule type" value="Genomic_DNA"/>
</dbReference>
<dbReference type="InterPro" id="IPR000086">
    <property type="entry name" value="NUDIX_hydrolase_dom"/>
</dbReference>
<dbReference type="SUPFAM" id="SSF55811">
    <property type="entry name" value="Nudix"/>
    <property type="match status" value="1"/>
</dbReference>
<protein>
    <recommendedName>
        <fullName evidence="1">Nudix hydrolase domain-containing protein</fullName>
    </recommendedName>
</protein>
<dbReference type="InterPro" id="IPR015797">
    <property type="entry name" value="NUDIX_hydrolase-like_dom_sf"/>
</dbReference>
<evidence type="ECO:0000313" key="3">
    <source>
        <dbReference type="Proteomes" id="UP001501842"/>
    </source>
</evidence>
<dbReference type="Proteomes" id="UP001501842">
    <property type="component" value="Unassembled WGS sequence"/>
</dbReference>
<gene>
    <name evidence="2" type="ORF">GCM10010439_46610</name>
</gene>
<evidence type="ECO:0000313" key="2">
    <source>
        <dbReference type="EMBL" id="GAA2731361.1"/>
    </source>
</evidence>
<evidence type="ECO:0000259" key="1">
    <source>
        <dbReference type="PROSITE" id="PS51462"/>
    </source>
</evidence>